<dbReference type="WBParaSite" id="TCNE_0000605301-mRNA-1">
    <property type="protein sequence ID" value="TCNE_0000605301-mRNA-1"/>
    <property type="gene ID" value="TCNE_0000605301"/>
</dbReference>
<reference evidence="3" key="1">
    <citation type="submission" date="2016-06" db="UniProtKB">
        <authorList>
            <consortium name="WormBaseParasite"/>
        </authorList>
    </citation>
    <scope>IDENTIFICATION</scope>
</reference>
<evidence type="ECO:0000313" key="2">
    <source>
        <dbReference type="Proteomes" id="UP000050794"/>
    </source>
</evidence>
<dbReference type="AlphaFoldDB" id="A0A183UC33"/>
<accession>A0A183UC33</accession>
<keyword evidence="2" id="KW-1185">Reference proteome</keyword>
<dbReference type="Proteomes" id="UP000050794">
    <property type="component" value="Unassembled WGS sequence"/>
</dbReference>
<gene>
    <name evidence="1" type="ORF">TCNE_LOCUS6053</name>
</gene>
<proteinExistence type="predicted"/>
<protein>
    <submittedName>
        <fullName evidence="3">Transposase</fullName>
    </submittedName>
</protein>
<evidence type="ECO:0000313" key="1">
    <source>
        <dbReference type="EMBL" id="VDM37333.1"/>
    </source>
</evidence>
<name>A0A183UC33_TOXCA</name>
<reference evidence="1 2" key="2">
    <citation type="submission" date="2018-11" db="EMBL/GenBank/DDBJ databases">
        <authorList>
            <consortium name="Pathogen Informatics"/>
        </authorList>
    </citation>
    <scope>NUCLEOTIDE SEQUENCE [LARGE SCALE GENOMIC DNA]</scope>
</reference>
<dbReference type="EMBL" id="UYWY01019431">
    <property type="protein sequence ID" value="VDM37333.1"/>
    <property type="molecule type" value="Genomic_DNA"/>
</dbReference>
<evidence type="ECO:0000313" key="3">
    <source>
        <dbReference type="WBParaSite" id="TCNE_0000605301-mRNA-1"/>
    </source>
</evidence>
<organism evidence="2 3">
    <name type="scientific">Toxocara canis</name>
    <name type="common">Canine roundworm</name>
    <dbReference type="NCBI Taxonomy" id="6265"/>
    <lineage>
        <taxon>Eukaryota</taxon>
        <taxon>Metazoa</taxon>
        <taxon>Ecdysozoa</taxon>
        <taxon>Nematoda</taxon>
        <taxon>Chromadorea</taxon>
        <taxon>Rhabditida</taxon>
        <taxon>Spirurina</taxon>
        <taxon>Ascaridomorpha</taxon>
        <taxon>Ascaridoidea</taxon>
        <taxon>Toxocaridae</taxon>
        <taxon>Toxocara</taxon>
    </lineage>
</organism>
<sequence length="94" mass="10568">MDPGKRALDNETKHIRKLASEGNIERNSARIIRSDMIIENMSVDDRTQAAGSPDQSHLATPNKAVYEQLRMHFAFLSIECAKLRGGRCKPKPHP</sequence>